<gene>
    <name evidence="1" type="ORF">OWV82_024874</name>
</gene>
<sequence length="513" mass="58610">MLFHFLLLVAIYVLTYHFLNKIKNLPPSPFPTLPIIGHLYLFNKPLHRSLSKISARYGPVLLLKFGFRRLLVVSSPSAAEECFTKNDIAFANRPRLLAGKHLGYNYTSLSWAPYGDHWRNLRRISSLEILSTNRLQKLSSLRMDEVRSLVRRLFENQNQAVDMKSAFFELTLNVMMRMIAGKRYYGDKVAGGLEQEAKKFQEMVSETFRLGGASNIVDFLPVLGWIGFGGVEKKLKILHEKRERFMQGLVEEHRRRRRMSDDSGKNDNLEEGRKKNMIEILLSLQESEPEYYTDELIRSLMLVLIIAGTDTSAGTMEWAMSFLLNHPSLLKKAQMEIDNQIGFDRLVEEDDLGKLPYLRCIINETLRLCPAGPLLVPHQSSVECMIGGFRIPGGTMLLVNLWDIQRDSKIWEEPNKFKPERFEGLEGVRDGFKLMPFGAGRRSCPGEVLALRMVGLTLASLLQCFEWERIGEELVDMTEGTGLTLPKAHPLLAKCRPRQTMVKLLSPNVPLHC</sequence>
<organism evidence="1 2">
    <name type="scientific">Melia azedarach</name>
    <name type="common">Chinaberry tree</name>
    <dbReference type="NCBI Taxonomy" id="155640"/>
    <lineage>
        <taxon>Eukaryota</taxon>
        <taxon>Viridiplantae</taxon>
        <taxon>Streptophyta</taxon>
        <taxon>Embryophyta</taxon>
        <taxon>Tracheophyta</taxon>
        <taxon>Spermatophyta</taxon>
        <taxon>Magnoliopsida</taxon>
        <taxon>eudicotyledons</taxon>
        <taxon>Gunneridae</taxon>
        <taxon>Pentapetalae</taxon>
        <taxon>rosids</taxon>
        <taxon>malvids</taxon>
        <taxon>Sapindales</taxon>
        <taxon>Meliaceae</taxon>
        <taxon>Melia</taxon>
    </lineage>
</organism>
<reference evidence="1 2" key="1">
    <citation type="journal article" date="2023" name="Science">
        <title>Complex scaffold remodeling in plant triterpene biosynthesis.</title>
        <authorList>
            <person name="De La Pena R."/>
            <person name="Hodgson H."/>
            <person name="Liu J.C."/>
            <person name="Stephenson M.J."/>
            <person name="Martin A.C."/>
            <person name="Owen C."/>
            <person name="Harkess A."/>
            <person name="Leebens-Mack J."/>
            <person name="Jimenez L.E."/>
            <person name="Osbourn A."/>
            <person name="Sattely E.S."/>
        </authorList>
    </citation>
    <scope>NUCLEOTIDE SEQUENCE [LARGE SCALE GENOMIC DNA]</scope>
    <source>
        <strain evidence="2">cv. JPN11</strain>
        <tissue evidence="1">Leaf</tissue>
    </source>
</reference>
<comment type="caution">
    <text evidence="1">The sequence shown here is derived from an EMBL/GenBank/DDBJ whole genome shotgun (WGS) entry which is preliminary data.</text>
</comment>
<proteinExistence type="predicted"/>
<accession>A0ACC1WS29</accession>
<name>A0ACC1WS29_MELAZ</name>
<evidence type="ECO:0000313" key="1">
    <source>
        <dbReference type="EMBL" id="KAJ4701667.1"/>
    </source>
</evidence>
<protein>
    <submittedName>
        <fullName evidence="1">Cytochrome P450</fullName>
    </submittedName>
</protein>
<dbReference type="EMBL" id="CM051407">
    <property type="protein sequence ID" value="KAJ4701667.1"/>
    <property type="molecule type" value="Genomic_DNA"/>
</dbReference>
<dbReference type="Proteomes" id="UP001164539">
    <property type="component" value="Chromosome 14"/>
</dbReference>
<evidence type="ECO:0000313" key="2">
    <source>
        <dbReference type="Proteomes" id="UP001164539"/>
    </source>
</evidence>
<keyword evidence="2" id="KW-1185">Reference proteome</keyword>